<sequence length="391" mass="40859">MTVCAAFASLYDVAQVLAEHIKDETGVVDVQPGPPRKAEANTEPGVRITLLYATRQPQHVNDLPEIRPDGTRRPPPLSLSCAYLVTASGADDGDPVAAHHVLGRVMTLYHDVPMLKLPLTTGSGAFTQLGDGPLAVVQRAVTLEQVEKVWSSQELALQPWALFDVAPVQLVSQLGDEEPALVVRPGGLALEIRAGTRPVLVRLVPDIVRQGGRVRIEADPAVRPDRLTIGGVAAELPESGVTAARPEGGVTAEPSENLPFLLDLDAGGLETLGPGTYPLTLTGRGMASRPGSLRIASPEAPSVDAPAGPHDSSTDVVLTGANLDGAEEAVFWPDGGVAAPSEVRTVPVTAVAAGTVTVRAAGLPERSGPWRLALRVGIQTYTPYVVLDLVA</sequence>
<dbReference type="AlphaFoldDB" id="A0A1M7PAX1"/>
<evidence type="ECO:0000313" key="3">
    <source>
        <dbReference type="Proteomes" id="UP000184440"/>
    </source>
</evidence>
<dbReference type="STRING" id="134849.SAMN05443668_103111"/>
<feature type="domain" description="Pvc16 N-terminal" evidence="1">
    <location>
        <begin position="14"/>
        <end position="182"/>
    </location>
</feature>
<protein>
    <recommendedName>
        <fullName evidence="1">Pvc16 N-terminal domain-containing protein</fullName>
    </recommendedName>
</protein>
<dbReference type="EMBL" id="FRCS01000003">
    <property type="protein sequence ID" value="SHN13654.1"/>
    <property type="molecule type" value="Genomic_DNA"/>
</dbReference>
<proteinExistence type="predicted"/>
<keyword evidence="3" id="KW-1185">Reference proteome</keyword>
<name>A0A1M7PAX1_9ACTN</name>
<dbReference type="InterPro" id="IPR025351">
    <property type="entry name" value="Pvc16_N"/>
</dbReference>
<dbReference type="Proteomes" id="UP000184440">
    <property type="component" value="Unassembled WGS sequence"/>
</dbReference>
<accession>A0A1M7PAX1</accession>
<evidence type="ECO:0000313" key="2">
    <source>
        <dbReference type="EMBL" id="SHN13654.1"/>
    </source>
</evidence>
<evidence type="ECO:0000259" key="1">
    <source>
        <dbReference type="Pfam" id="PF14065"/>
    </source>
</evidence>
<organism evidence="2 3">
    <name type="scientific">Cryptosporangium aurantiacum</name>
    <dbReference type="NCBI Taxonomy" id="134849"/>
    <lineage>
        <taxon>Bacteria</taxon>
        <taxon>Bacillati</taxon>
        <taxon>Actinomycetota</taxon>
        <taxon>Actinomycetes</taxon>
        <taxon>Cryptosporangiales</taxon>
        <taxon>Cryptosporangiaceae</taxon>
        <taxon>Cryptosporangium</taxon>
    </lineage>
</organism>
<reference evidence="2 3" key="1">
    <citation type="submission" date="2016-11" db="EMBL/GenBank/DDBJ databases">
        <authorList>
            <person name="Jaros S."/>
            <person name="Januszkiewicz K."/>
            <person name="Wedrychowicz H."/>
        </authorList>
    </citation>
    <scope>NUCLEOTIDE SEQUENCE [LARGE SCALE GENOMIC DNA]</scope>
    <source>
        <strain evidence="2 3">DSM 46144</strain>
    </source>
</reference>
<dbReference type="Pfam" id="PF14065">
    <property type="entry name" value="Pvc16_N"/>
    <property type="match status" value="1"/>
</dbReference>
<gene>
    <name evidence="2" type="ORF">SAMN05443668_103111</name>
</gene>